<dbReference type="GO" id="GO:0004493">
    <property type="term" value="F:methylmalonyl-CoA epimerase activity"/>
    <property type="evidence" value="ECO:0007669"/>
    <property type="project" value="TreeGrafter"/>
</dbReference>
<evidence type="ECO:0000313" key="4">
    <source>
        <dbReference type="Proteomes" id="UP000627292"/>
    </source>
</evidence>
<evidence type="ECO:0000313" key="3">
    <source>
        <dbReference type="EMBL" id="GGH63782.1"/>
    </source>
</evidence>
<reference evidence="3" key="1">
    <citation type="journal article" date="2014" name="Int. J. Syst. Evol. Microbiol.">
        <title>Complete genome sequence of Corynebacterium casei LMG S-19264T (=DSM 44701T), isolated from a smear-ripened cheese.</title>
        <authorList>
            <consortium name="US DOE Joint Genome Institute (JGI-PGF)"/>
            <person name="Walter F."/>
            <person name="Albersmeier A."/>
            <person name="Kalinowski J."/>
            <person name="Ruckert C."/>
        </authorList>
    </citation>
    <scope>NUCLEOTIDE SEQUENCE</scope>
    <source>
        <strain evidence="3">CGMCC 1.15290</strain>
    </source>
</reference>
<reference evidence="3" key="2">
    <citation type="submission" date="2020-09" db="EMBL/GenBank/DDBJ databases">
        <authorList>
            <person name="Sun Q."/>
            <person name="Zhou Y."/>
        </authorList>
    </citation>
    <scope>NUCLEOTIDE SEQUENCE</scope>
    <source>
        <strain evidence="3">CGMCC 1.15290</strain>
    </source>
</reference>
<accession>A0A917MU12</accession>
<dbReference type="InterPro" id="IPR032710">
    <property type="entry name" value="NTF2-like_dom_sf"/>
</dbReference>
<dbReference type="Proteomes" id="UP000627292">
    <property type="component" value="Unassembled WGS sequence"/>
</dbReference>
<dbReference type="AlphaFoldDB" id="A0A917MU12"/>
<dbReference type="Gene3D" id="3.10.180.10">
    <property type="entry name" value="2,3-Dihydroxybiphenyl 1,2-Dioxygenase, domain 1"/>
    <property type="match status" value="1"/>
</dbReference>
<evidence type="ECO:0000256" key="1">
    <source>
        <dbReference type="ARBA" id="ARBA00022723"/>
    </source>
</evidence>
<dbReference type="Pfam" id="PF00903">
    <property type="entry name" value="Glyoxalase"/>
    <property type="match status" value="1"/>
</dbReference>
<comment type="caution">
    <text evidence="3">The sequence shown here is derived from an EMBL/GenBank/DDBJ whole genome shotgun (WGS) entry which is preliminary data.</text>
</comment>
<dbReference type="PROSITE" id="PS51819">
    <property type="entry name" value="VOC"/>
    <property type="match status" value="1"/>
</dbReference>
<proteinExistence type="predicted"/>
<keyword evidence="1" id="KW-0479">Metal-binding</keyword>
<dbReference type="PANTHER" id="PTHR43048">
    <property type="entry name" value="METHYLMALONYL-COA EPIMERASE"/>
    <property type="match status" value="1"/>
</dbReference>
<dbReference type="InterPro" id="IPR004360">
    <property type="entry name" value="Glyas_Fos-R_dOase_dom"/>
</dbReference>
<name>A0A917MU12_9BACT</name>
<dbReference type="InterPro" id="IPR037523">
    <property type="entry name" value="VOC_core"/>
</dbReference>
<organism evidence="3 4">
    <name type="scientific">Filimonas zeae</name>
    <dbReference type="NCBI Taxonomy" id="1737353"/>
    <lineage>
        <taxon>Bacteria</taxon>
        <taxon>Pseudomonadati</taxon>
        <taxon>Bacteroidota</taxon>
        <taxon>Chitinophagia</taxon>
        <taxon>Chitinophagales</taxon>
        <taxon>Chitinophagaceae</taxon>
        <taxon>Filimonas</taxon>
    </lineage>
</organism>
<dbReference type="InterPro" id="IPR051785">
    <property type="entry name" value="MMCE/EMCE_epimerase"/>
</dbReference>
<dbReference type="Gene3D" id="3.10.450.50">
    <property type="match status" value="1"/>
</dbReference>
<dbReference type="SUPFAM" id="SSF54427">
    <property type="entry name" value="NTF2-like"/>
    <property type="match status" value="1"/>
</dbReference>
<dbReference type="Pfam" id="PF12680">
    <property type="entry name" value="SnoaL_2"/>
    <property type="match status" value="1"/>
</dbReference>
<dbReference type="InterPro" id="IPR029068">
    <property type="entry name" value="Glyas_Bleomycin-R_OHBP_Dase"/>
</dbReference>
<dbReference type="PANTHER" id="PTHR43048:SF6">
    <property type="entry name" value="BLR8189 PROTEIN"/>
    <property type="match status" value="1"/>
</dbReference>
<dbReference type="GO" id="GO:0046872">
    <property type="term" value="F:metal ion binding"/>
    <property type="evidence" value="ECO:0007669"/>
    <property type="project" value="UniProtKB-KW"/>
</dbReference>
<keyword evidence="4" id="KW-1185">Reference proteome</keyword>
<dbReference type="EMBL" id="BMIB01000002">
    <property type="protein sequence ID" value="GGH63782.1"/>
    <property type="molecule type" value="Genomic_DNA"/>
</dbReference>
<dbReference type="InterPro" id="IPR037401">
    <property type="entry name" value="SnoaL-like"/>
</dbReference>
<evidence type="ECO:0000259" key="2">
    <source>
        <dbReference type="PROSITE" id="PS51819"/>
    </source>
</evidence>
<dbReference type="GO" id="GO:0046491">
    <property type="term" value="P:L-methylmalonyl-CoA metabolic process"/>
    <property type="evidence" value="ECO:0007669"/>
    <property type="project" value="TreeGrafter"/>
</dbReference>
<feature type="domain" description="VOC" evidence="2">
    <location>
        <begin position="41"/>
        <end position="185"/>
    </location>
</feature>
<sequence length="338" mass="37076">MNTQSNISAANLRGTINALLFSVTLLVAPVVHAQSRASIAGIDHIGVNVPDMKQAVQFFSDVLGFTPVTQIGPIPLDSTWKRINHMQQGTGPVTIKMVRAGTGANIELFEYAGNKGNAQQPGGDDAGATHIAFYTYDIKSAVAYLKTRNVTVLGEPFLTPVGDTKGESWVYFLTPWGAKLELVSYPEGKEYEKKNPVTLLWSPKSVTGKINNHKKETAMSATDITKLVEQHIAIWNAQDTVKRNTLLAETYASDIEMVDRHFTAVGPEQISTFIKGLHDKNPGFQFSHAKPIDTHSNIARLFWQFGSAEKPAVVTGMDLFVVENGKISKLYVFVDEVK</sequence>
<dbReference type="RefSeq" id="WP_188951421.1">
    <property type="nucleotide sequence ID" value="NZ_BMIB01000002.1"/>
</dbReference>
<protein>
    <recommendedName>
        <fullName evidence="2">VOC domain-containing protein</fullName>
    </recommendedName>
</protein>
<dbReference type="SUPFAM" id="SSF54593">
    <property type="entry name" value="Glyoxalase/Bleomycin resistance protein/Dihydroxybiphenyl dioxygenase"/>
    <property type="match status" value="1"/>
</dbReference>
<gene>
    <name evidence="3" type="ORF">GCM10011379_15080</name>
</gene>